<reference evidence="1" key="1">
    <citation type="submission" date="2020-11" db="EMBL/GenBank/DDBJ databases">
        <authorList>
            <person name="Whitehead M."/>
        </authorList>
    </citation>
    <scope>NUCLEOTIDE SEQUENCE</scope>
    <source>
        <strain evidence="1">EGII</strain>
    </source>
</reference>
<accession>A0A811UYE9</accession>
<name>A0A811UYE9_CERCA</name>
<evidence type="ECO:0000313" key="1">
    <source>
        <dbReference type="EMBL" id="CAD7004282.1"/>
    </source>
</evidence>
<proteinExistence type="predicted"/>
<sequence>MYGSITVICGAQQSLMATFIANCHTTTIHDCQQQMAKLKQFALISKVRILYFCAHQSKSSPTFDDVTNFIRPTKNTKTVQSVAPAVAAVAAKK</sequence>
<comment type="caution">
    <text evidence="1">The sequence shown here is derived from an EMBL/GenBank/DDBJ whole genome shotgun (WGS) entry which is preliminary data.</text>
</comment>
<protein>
    <submittedName>
        <fullName evidence="1">(Mediterranean fruit fly) hypothetical protein</fullName>
    </submittedName>
</protein>
<dbReference type="Proteomes" id="UP000606786">
    <property type="component" value="Unassembled WGS sequence"/>
</dbReference>
<gene>
    <name evidence="1" type="ORF">CCAP1982_LOCUS12702</name>
</gene>
<evidence type="ECO:0000313" key="2">
    <source>
        <dbReference type="Proteomes" id="UP000606786"/>
    </source>
</evidence>
<keyword evidence="2" id="KW-1185">Reference proteome</keyword>
<dbReference type="EMBL" id="CAJHJT010000034">
    <property type="protein sequence ID" value="CAD7004282.1"/>
    <property type="molecule type" value="Genomic_DNA"/>
</dbReference>
<organism evidence="1 2">
    <name type="scientific">Ceratitis capitata</name>
    <name type="common">Mediterranean fruit fly</name>
    <name type="synonym">Tephritis capitata</name>
    <dbReference type="NCBI Taxonomy" id="7213"/>
    <lineage>
        <taxon>Eukaryota</taxon>
        <taxon>Metazoa</taxon>
        <taxon>Ecdysozoa</taxon>
        <taxon>Arthropoda</taxon>
        <taxon>Hexapoda</taxon>
        <taxon>Insecta</taxon>
        <taxon>Pterygota</taxon>
        <taxon>Neoptera</taxon>
        <taxon>Endopterygota</taxon>
        <taxon>Diptera</taxon>
        <taxon>Brachycera</taxon>
        <taxon>Muscomorpha</taxon>
        <taxon>Tephritoidea</taxon>
        <taxon>Tephritidae</taxon>
        <taxon>Ceratitis</taxon>
        <taxon>Ceratitis</taxon>
    </lineage>
</organism>
<dbReference type="AlphaFoldDB" id="A0A811UYE9"/>